<dbReference type="EMBL" id="WJKJ01000038">
    <property type="protein sequence ID" value="MBD3363831.1"/>
    <property type="molecule type" value="Genomic_DNA"/>
</dbReference>
<feature type="transmembrane region" description="Helical" evidence="1">
    <location>
        <begin position="12"/>
        <end position="33"/>
    </location>
</feature>
<evidence type="ECO:0000313" key="2">
    <source>
        <dbReference type="EMBL" id="MBD3363831.1"/>
    </source>
</evidence>
<comment type="caution">
    <text evidence="2">The sequence shown here is derived from an EMBL/GenBank/DDBJ whole genome shotgun (WGS) entry which is preliminary data.</text>
</comment>
<gene>
    <name evidence="2" type="ORF">GF359_01300</name>
</gene>
<reference evidence="2" key="1">
    <citation type="submission" date="2019-11" db="EMBL/GenBank/DDBJ databases">
        <title>Microbial mats filling the niche in hypersaline microbial mats.</title>
        <authorList>
            <person name="Wong H.L."/>
            <person name="Macleod F.I."/>
            <person name="White R.A. III"/>
            <person name="Burns B.P."/>
        </authorList>
    </citation>
    <scope>NUCLEOTIDE SEQUENCE</scope>
    <source>
        <strain evidence="2">Bin_327</strain>
    </source>
</reference>
<evidence type="ECO:0000256" key="1">
    <source>
        <dbReference type="SAM" id="Phobius"/>
    </source>
</evidence>
<protein>
    <submittedName>
        <fullName evidence="2">Uncharacterized protein</fullName>
    </submittedName>
</protein>
<dbReference type="Proteomes" id="UP000630660">
    <property type="component" value="Unassembled WGS sequence"/>
</dbReference>
<keyword evidence="1" id="KW-1133">Transmembrane helix</keyword>
<keyword evidence="1" id="KW-0812">Transmembrane</keyword>
<accession>A0A9D5K9M6</accession>
<evidence type="ECO:0000313" key="3">
    <source>
        <dbReference type="Proteomes" id="UP000630660"/>
    </source>
</evidence>
<sequence length="209" mass="23976">MKPEKTQKPRTAIIWFLLFTGIAVAVTAIPVTATETAIAEDLPDTLETDTQALDTTDTLILDSLPEYDSTVTDSTDTASVEETEVTFTLEDTIGILQAALKQEFWPKNVISTVILADTNVEYSWLPDIEGIHFIIMNKKRRSEKVERSGDFVYHRIGEIERTDTTTIIRVHYEWEPPRSEDPTYLEVWLKKDKGSWHADKVFHYREIQN</sequence>
<keyword evidence="1" id="KW-0472">Membrane</keyword>
<dbReference type="AlphaFoldDB" id="A0A9D5K9M6"/>
<proteinExistence type="predicted"/>
<organism evidence="2 3">
    <name type="scientific">candidate division WOR-3 bacterium</name>
    <dbReference type="NCBI Taxonomy" id="2052148"/>
    <lineage>
        <taxon>Bacteria</taxon>
        <taxon>Bacteria division WOR-3</taxon>
    </lineage>
</organism>
<name>A0A9D5K9M6_UNCW3</name>